<keyword evidence="2" id="KW-1185">Reference proteome</keyword>
<comment type="caution">
    <text evidence="1">The sequence shown here is derived from an EMBL/GenBank/DDBJ whole genome shotgun (WGS) entry which is preliminary data.</text>
</comment>
<evidence type="ECO:0000313" key="1">
    <source>
        <dbReference type="EMBL" id="RTR18349.1"/>
    </source>
</evidence>
<dbReference type="EMBL" id="RXMA01000015">
    <property type="protein sequence ID" value="RTR18349.1"/>
    <property type="molecule type" value="Genomic_DNA"/>
</dbReference>
<gene>
    <name evidence="1" type="ORF">EJ903_15965</name>
</gene>
<sequence length="327" mass="34388">MHQKSINTDFGYEYITVNNAQNEGSMTSANVYLNNDWPTAMNVTTSDNNIDGLIANDTNINGFSSTNFTVETTGIEQSWFAIGNGGAGWANFYLGSGAYKLGYNGSGNDPNFCFFEADTDIPVVSTLGIGSISNFHYCWGPQNVPPVINGVLSANLPSIISWINSGKISFDLGSVSITLNSISESASVNCYYGSLFPTSQNSAYARLMLCINNATIDATASIASTSFSISADPLYVYVGFQVNYPTNSEGTANPSITVDLFQVSTPGWSVSSSFVLEAILAIVLPGVGVAALSALTGSSAGNYVNGVLNAAIINAINNYISGALKNI</sequence>
<dbReference type="AlphaFoldDB" id="A0A431VFL2"/>
<dbReference type="Proteomes" id="UP000277007">
    <property type="component" value="Unassembled WGS sequence"/>
</dbReference>
<dbReference type="RefSeq" id="WP_126617201.1">
    <property type="nucleotide sequence ID" value="NZ_JBHUCY010000021.1"/>
</dbReference>
<proteinExistence type="predicted"/>
<organism evidence="1 2">
    <name type="scientific">Azospirillum griseum</name>
    <dbReference type="NCBI Taxonomy" id="2496639"/>
    <lineage>
        <taxon>Bacteria</taxon>
        <taxon>Pseudomonadati</taxon>
        <taxon>Pseudomonadota</taxon>
        <taxon>Alphaproteobacteria</taxon>
        <taxon>Rhodospirillales</taxon>
        <taxon>Azospirillaceae</taxon>
        <taxon>Azospirillum</taxon>
    </lineage>
</organism>
<name>A0A431VFL2_9PROT</name>
<reference evidence="1 2" key="1">
    <citation type="submission" date="2018-12" db="EMBL/GenBank/DDBJ databases">
        <authorList>
            <person name="Yang Y."/>
        </authorList>
    </citation>
    <scope>NUCLEOTIDE SEQUENCE [LARGE SCALE GENOMIC DNA]</scope>
    <source>
        <strain evidence="1 2">L-25-5w-1</strain>
    </source>
</reference>
<evidence type="ECO:0000313" key="2">
    <source>
        <dbReference type="Proteomes" id="UP000277007"/>
    </source>
</evidence>
<protein>
    <submittedName>
        <fullName evidence="1">Uncharacterized protein</fullName>
    </submittedName>
</protein>
<accession>A0A431VFL2</accession>